<dbReference type="Proteomes" id="UP000460272">
    <property type="component" value="Unassembled WGS sequence"/>
</dbReference>
<dbReference type="EMBL" id="RPFW01000006">
    <property type="protein sequence ID" value="TVZ01541.1"/>
    <property type="molecule type" value="Genomic_DNA"/>
</dbReference>
<comment type="caution">
    <text evidence="1">The sequence shown here is derived from an EMBL/GenBank/DDBJ whole genome shotgun (WGS) entry which is preliminary data.</text>
</comment>
<gene>
    <name evidence="1" type="ORF">EAS64_29015</name>
</gene>
<dbReference type="AlphaFoldDB" id="A0A6P2BT45"/>
<evidence type="ECO:0000313" key="2">
    <source>
        <dbReference type="Proteomes" id="UP000460272"/>
    </source>
</evidence>
<keyword evidence="2" id="KW-1185">Reference proteome</keyword>
<sequence length="59" mass="6675">MIKPRSDGSNLPVTHTELVTQDMDQLSELSRQVYVEHTARFRCADPHLVDGRVNWAVPG</sequence>
<evidence type="ECO:0000313" key="1">
    <source>
        <dbReference type="EMBL" id="TVZ01541.1"/>
    </source>
</evidence>
<reference evidence="1 2" key="1">
    <citation type="submission" date="2018-11" db="EMBL/GenBank/DDBJ databases">
        <title>Trebonia kvetii gen.nov., sp.nov., a novel acidophilic actinobacterium, and proposal of the new actinobacterial family Treboniaceae fam. nov.</title>
        <authorList>
            <person name="Rapoport D."/>
            <person name="Sagova-Mareckova M."/>
            <person name="Sedlacek I."/>
            <person name="Provaznik J."/>
            <person name="Kralova S."/>
            <person name="Pavlinic D."/>
            <person name="Benes V."/>
            <person name="Kopecky J."/>
        </authorList>
    </citation>
    <scope>NUCLEOTIDE SEQUENCE [LARGE SCALE GENOMIC DNA]</scope>
    <source>
        <strain evidence="1 2">15Tr583</strain>
    </source>
</reference>
<organism evidence="1 2">
    <name type="scientific">Trebonia kvetii</name>
    <dbReference type="NCBI Taxonomy" id="2480626"/>
    <lineage>
        <taxon>Bacteria</taxon>
        <taxon>Bacillati</taxon>
        <taxon>Actinomycetota</taxon>
        <taxon>Actinomycetes</taxon>
        <taxon>Streptosporangiales</taxon>
        <taxon>Treboniaceae</taxon>
        <taxon>Trebonia</taxon>
    </lineage>
</organism>
<dbReference type="RefSeq" id="WP_145858230.1">
    <property type="nucleotide sequence ID" value="NZ_RPFW01000006.1"/>
</dbReference>
<proteinExistence type="predicted"/>
<accession>A0A6P2BT45</accession>
<protein>
    <submittedName>
        <fullName evidence="1">Uncharacterized protein</fullName>
    </submittedName>
</protein>
<name>A0A6P2BT45_9ACTN</name>